<sequence>MTSARRQVIVVDAANVIGSRPDGWWRDRPGAARKLLLKLASLQERLPETTDVVAILEGAARAAVTGPDAPDVGSLRVVLAEGSGDDTIVAVTAESAAHESNPEVTVVTADRGLRQRIEPTGASAVGPRWLLDQLDSL</sequence>
<dbReference type="AlphaFoldDB" id="A0A4R2H0A0"/>
<name>A0A4R2H0A0_9ACTN</name>
<keyword evidence="2" id="KW-1185">Reference proteome</keyword>
<organism evidence="1 2">
    <name type="scientific">Kribbella steppae</name>
    <dbReference type="NCBI Taxonomy" id="2512223"/>
    <lineage>
        <taxon>Bacteria</taxon>
        <taxon>Bacillati</taxon>
        <taxon>Actinomycetota</taxon>
        <taxon>Actinomycetes</taxon>
        <taxon>Propionibacteriales</taxon>
        <taxon>Kribbellaceae</taxon>
        <taxon>Kribbella</taxon>
    </lineage>
</organism>
<dbReference type="EMBL" id="SLWN01000017">
    <property type="protein sequence ID" value="TCO17691.1"/>
    <property type="molecule type" value="Genomic_DNA"/>
</dbReference>
<evidence type="ECO:0000313" key="2">
    <source>
        <dbReference type="Proteomes" id="UP000294508"/>
    </source>
</evidence>
<gene>
    <name evidence="1" type="ORF">EV652_117144</name>
</gene>
<dbReference type="RefSeq" id="WP_132214495.1">
    <property type="nucleotide sequence ID" value="NZ_SLWN01000017.1"/>
</dbReference>
<accession>A0A4R2H0A0</accession>
<reference evidence="1 2" key="1">
    <citation type="journal article" date="2015" name="Stand. Genomic Sci.">
        <title>Genomic Encyclopedia of Bacterial and Archaeal Type Strains, Phase III: the genomes of soil and plant-associated and newly described type strains.</title>
        <authorList>
            <person name="Whitman W.B."/>
            <person name="Woyke T."/>
            <person name="Klenk H.P."/>
            <person name="Zhou Y."/>
            <person name="Lilburn T.G."/>
            <person name="Beck B.J."/>
            <person name="De Vos P."/>
            <person name="Vandamme P."/>
            <person name="Eisen J.A."/>
            <person name="Garrity G."/>
            <person name="Hugenholtz P."/>
            <person name="Kyrpides N.C."/>
        </authorList>
    </citation>
    <scope>NUCLEOTIDE SEQUENCE [LARGE SCALE GENOMIC DNA]</scope>
    <source>
        <strain evidence="1 2">VKM Ac-2572</strain>
    </source>
</reference>
<evidence type="ECO:0008006" key="3">
    <source>
        <dbReference type="Google" id="ProtNLM"/>
    </source>
</evidence>
<comment type="caution">
    <text evidence="1">The sequence shown here is derived from an EMBL/GenBank/DDBJ whole genome shotgun (WGS) entry which is preliminary data.</text>
</comment>
<evidence type="ECO:0000313" key="1">
    <source>
        <dbReference type="EMBL" id="TCO17691.1"/>
    </source>
</evidence>
<dbReference type="OrthoDB" id="3404294at2"/>
<dbReference type="Proteomes" id="UP000294508">
    <property type="component" value="Unassembled WGS sequence"/>
</dbReference>
<proteinExistence type="predicted"/>
<protein>
    <recommendedName>
        <fullName evidence="3">YacP-like NYN domain-containing protein</fullName>
    </recommendedName>
</protein>